<dbReference type="Pfam" id="PF00903">
    <property type="entry name" value="Glyoxalase"/>
    <property type="match status" value="1"/>
</dbReference>
<organism evidence="2 3">
    <name type="scientific">Parapontixanthobacter aurantiacus</name>
    <dbReference type="NCBI Taxonomy" id="1463599"/>
    <lineage>
        <taxon>Bacteria</taxon>
        <taxon>Pseudomonadati</taxon>
        <taxon>Pseudomonadota</taxon>
        <taxon>Alphaproteobacteria</taxon>
        <taxon>Sphingomonadales</taxon>
        <taxon>Erythrobacteraceae</taxon>
        <taxon>Parapontixanthobacter</taxon>
    </lineage>
</organism>
<evidence type="ECO:0000313" key="3">
    <source>
        <dbReference type="Proteomes" id="UP000433104"/>
    </source>
</evidence>
<dbReference type="PANTHER" id="PTHR39175:SF1">
    <property type="entry name" value="FAMILY PROTEIN, PUTATIVE (AFU_ORTHOLOGUE AFUA_3G15060)-RELATED"/>
    <property type="match status" value="1"/>
</dbReference>
<dbReference type="SUPFAM" id="SSF54593">
    <property type="entry name" value="Glyoxalase/Bleomycin resistance protein/Dihydroxybiphenyl dioxygenase"/>
    <property type="match status" value="1"/>
</dbReference>
<dbReference type="Gene3D" id="3.10.180.10">
    <property type="entry name" value="2,3-Dihydroxybiphenyl 1,2-Dioxygenase, domain 1"/>
    <property type="match status" value="1"/>
</dbReference>
<gene>
    <name evidence="2" type="ORF">GRI38_08040</name>
</gene>
<comment type="caution">
    <text evidence="2">The sequence shown here is derived from an EMBL/GenBank/DDBJ whole genome shotgun (WGS) entry which is preliminary data.</text>
</comment>
<evidence type="ECO:0000259" key="1">
    <source>
        <dbReference type="PROSITE" id="PS51819"/>
    </source>
</evidence>
<dbReference type="OrthoDB" id="9813630at2"/>
<feature type="domain" description="VOC" evidence="1">
    <location>
        <begin position="5"/>
        <end position="119"/>
    </location>
</feature>
<dbReference type="AlphaFoldDB" id="A0A844ZFA6"/>
<dbReference type="RefSeq" id="WP_160682317.1">
    <property type="nucleotide sequence ID" value="NZ_WTYW01000001.1"/>
</dbReference>
<dbReference type="InterPro" id="IPR029068">
    <property type="entry name" value="Glyas_Bleomycin-R_OHBP_Dase"/>
</dbReference>
<keyword evidence="3" id="KW-1185">Reference proteome</keyword>
<name>A0A844ZFA6_9SPHN</name>
<dbReference type="EMBL" id="WTYW01000001">
    <property type="protein sequence ID" value="MXO85983.1"/>
    <property type="molecule type" value="Genomic_DNA"/>
</dbReference>
<dbReference type="PANTHER" id="PTHR39175">
    <property type="entry name" value="FAMILY PROTEIN, PUTATIVE (AFU_ORTHOLOGUE AFUA_3G15060)-RELATED"/>
    <property type="match status" value="1"/>
</dbReference>
<protein>
    <submittedName>
        <fullName evidence="2">Glyoxalase</fullName>
    </submittedName>
</protein>
<dbReference type="InterPro" id="IPR004360">
    <property type="entry name" value="Glyas_Fos-R_dOase_dom"/>
</dbReference>
<dbReference type="Proteomes" id="UP000433104">
    <property type="component" value="Unassembled WGS sequence"/>
</dbReference>
<accession>A0A844ZFA6</accession>
<reference evidence="2 3" key="1">
    <citation type="submission" date="2019-12" db="EMBL/GenBank/DDBJ databases">
        <title>Genomic-based taxomic classification of the family Erythrobacteraceae.</title>
        <authorList>
            <person name="Xu L."/>
        </authorList>
    </citation>
    <scope>NUCLEOTIDE SEQUENCE [LARGE SCALE GENOMIC DNA]</scope>
    <source>
        <strain evidence="2 3">MCCC 1A09962</strain>
    </source>
</reference>
<dbReference type="PROSITE" id="PS51819">
    <property type="entry name" value="VOC"/>
    <property type="match status" value="1"/>
</dbReference>
<evidence type="ECO:0000313" key="2">
    <source>
        <dbReference type="EMBL" id="MXO85983.1"/>
    </source>
</evidence>
<proteinExistence type="predicted"/>
<sequence>MGIVGLDHVQLAMPRGGEVRARRFYRDLLGMQEVEKPAHLQSNGGCWFEGGDAHIHLGVEDEFVAARKAHPALLVDDLSMFVARLGKEGVGFTPGKPLEGYERGDIEDPFGNRIELMQRL</sequence>
<dbReference type="InterPro" id="IPR037523">
    <property type="entry name" value="VOC_core"/>
</dbReference>